<sequence>MRTAARLIAGIAIMLVTGAGATQVATAAVPAPTVTIMAGASCVVTGYTLHAEEEMANDSITSDHVETVVHNYCSRARKQKNGRYKYTDGRITVIAERSGYVVTVWRN</sequence>
<feature type="signal peptide" evidence="1">
    <location>
        <begin position="1"/>
        <end position="27"/>
    </location>
</feature>
<organism evidence="2 3">
    <name type="scientific">Amycolatopsis alkalitolerans</name>
    <dbReference type="NCBI Taxonomy" id="2547244"/>
    <lineage>
        <taxon>Bacteria</taxon>
        <taxon>Bacillati</taxon>
        <taxon>Actinomycetota</taxon>
        <taxon>Actinomycetes</taxon>
        <taxon>Pseudonocardiales</taxon>
        <taxon>Pseudonocardiaceae</taxon>
        <taxon>Amycolatopsis</taxon>
    </lineage>
</organism>
<dbReference type="RefSeq" id="WP_139098663.1">
    <property type="nucleotide sequence ID" value="NZ_VDFW01000020.1"/>
</dbReference>
<dbReference type="AlphaFoldDB" id="A0A5C4LZA5"/>
<keyword evidence="1" id="KW-0732">Signal</keyword>
<dbReference type="Proteomes" id="UP000305546">
    <property type="component" value="Unassembled WGS sequence"/>
</dbReference>
<evidence type="ECO:0000313" key="3">
    <source>
        <dbReference type="Proteomes" id="UP000305546"/>
    </source>
</evidence>
<gene>
    <name evidence="2" type="ORF">FG385_22050</name>
</gene>
<comment type="caution">
    <text evidence="2">The sequence shown here is derived from an EMBL/GenBank/DDBJ whole genome shotgun (WGS) entry which is preliminary data.</text>
</comment>
<proteinExistence type="predicted"/>
<evidence type="ECO:0000313" key="2">
    <source>
        <dbReference type="EMBL" id="TNC23419.1"/>
    </source>
</evidence>
<accession>A0A5C4LZA5</accession>
<dbReference type="OrthoDB" id="5197452at2"/>
<dbReference type="EMBL" id="VDFW01000020">
    <property type="protein sequence ID" value="TNC23419.1"/>
    <property type="molecule type" value="Genomic_DNA"/>
</dbReference>
<keyword evidence="3" id="KW-1185">Reference proteome</keyword>
<reference evidence="2 3" key="1">
    <citation type="submission" date="2019-06" db="EMBL/GenBank/DDBJ databases">
        <title>Amycolatopsis alkalitolerans sp. nov., isolated from Gastrodia elata Blume.</title>
        <authorList>
            <person name="Narsing Rao M.P."/>
            <person name="Li W.J."/>
        </authorList>
    </citation>
    <scope>NUCLEOTIDE SEQUENCE [LARGE SCALE GENOMIC DNA]</scope>
    <source>
        <strain evidence="2 3">SYSUP0005</strain>
    </source>
</reference>
<protein>
    <submittedName>
        <fullName evidence="2">Uncharacterized protein</fullName>
    </submittedName>
</protein>
<evidence type="ECO:0000256" key="1">
    <source>
        <dbReference type="SAM" id="SignalP"/>
    </source>
</evidence>
<feature type="chain" id="PRO_5038754625" evidence="1">
    <location>
        <begin position="28"/>
        <end position="107"/>
    </location>
</feature>
<name>A0A5C4LZA5_9PSEU</name>